<dbReference type="PROSITE" id="PS51109">
    <property type="entry name" value="G5"/>
    <property type="match status" value="1"/>
</dbReference>
<dbReference type="Gene3D" id="2.20.230.10">
    <property type="entry name" value="Resuscitation-promoting factor rpfb"/>
    <property type="match status" value="1"/>
</dbReference>
<proteinExistence type="predicted"/>
<feature type="compositionally biased region" description="Low complexity" evidence="2">
    <location>
        <begin position="199"/>
        <end position="216"/>
    </location>
</feature>
<evidence type="ECO:0000256" key="2">
    <source>
        <dbReference type="SAM" id="MobiDB-lite"/>
    </source>
</evidence>
<dbReference type="Proteomes" id="UP000642107">
    <property type="component" value="Unassembled WGS sequence"/>
</dbReference>
<feature type="compositionally biased region" description="Pro residues" evidence="2">
    <location>
        <begin position="242"/>
        <end position="254"/>
    </location>
</feature>
<dbReference type="EMBL" id="JACZDF010000001">
    <property type="protein sequence ID" value="MBD9698220.1"/>
    <property type="molecule type" value="Genomic_DNA"/>
</dbReference>
<evidence type="ECO:0000259" key="3">
    <source>
        <dbReference type="PROSITE" id="PS51109"/>
    </source>
</evidence>
<evidence type="ECO:0000313" key="5">
    <source>
        <dbReference type="Proteomes" id="UP000642107"/>
    </source>
</evidence>
<protein>
    <submittedName>
        <fullName evidence="4">G5 domain-containing protein</fullName>
    </submittedName>
</protein>
<feature type="compositionally biased region" description="Low complexity" evidence="2">
    <location>
        <begin position="275"/>
        <end position="288"/>
    </location>
</feature>
<dbReference type="PANTHER" id="PTHR48184:SF3">
    <property type="entry name" value="SCP DOMAIN-CONTAINING PROTEIN"/>
    <property type="match status" value="1"/>
</dbReference>
<name>A0ABR9DM61_9MICO</name>
<keyword evidence="1" id="KW-0732">Signal</keyword>
<dbReference type="SMART" id="SM01208">
    <property type="entry name" value="G5"/>
    <property type="match status" value="1"/>
</dbReference>
<feature type="compositionally biased region" description="Basic and acidic residues" evidence="2">
    <location>
        <begin position="255"/>
        <end position="269"/>
    </location>
</feature>
<feature type="region of interest" description="Disordered" evidence="2">
    <location>
        <begin position="193"/>
        <end position="289"/>
    </location>
</feature>
<evidence type="ECO:0000256" key="1">
    <source>
        <dbReference type="ARBA" id="ARBA00022729"/>
    </source>
</evidence>
<dbReference type="Pfam" id="PF07501">
    <property type="entry name" value="G5"/>
    <property type="match status" value="1"/>
</dbReference>
<keyword evidence="5" id="KW-1185">Reference proteome</keyword>
<dbReference type="RefSeq" id="WP_192277228.1">
    <property type="nucleotide sequence ID" value="NZ_JACZDF010000001.1"/>
</dbReference>
<accession>A0ABR9DM61</accession>
<gene>
    <name evidence="4" type="ORF">IGS67_01760</name>
</gene>
<feature type="domain" description="G5" evidence="3">
    <location>
        <begin position="118"/>
        <end position="198"/>
    </location>
</feature>
<organism evidence="4 5">
    <name type="scientific">Flavimobilis rhizosphaerae</name>
    <dbReference type="NCBI Taxonomy" id="2775421"/>
    <lineage>
        <taxon>Bacteria</taxon>
        <taxon>Bacillati</taxon>
        <taxon>Actinomycetota</taxon>
        <taxon>Actinomycetes</taxon>
        <taxon>Micrococcales</taxon>
        <taxon>Jonesiaceae</taxon>
        <taxon>Flavimobilis</taxon>
    </lineage>
</organism>
<comment type="caution">
    <text evidence="4">The sequence shown here is derived from an EMBL/GenBank/DDBJ whole genome shotgun (WGS) entry which is preliminary data.</text>
</comment>
<sequence>MTSRRTARAAVASAVVLVVAAATTLTLTVLAPTGTPWTGAPAIGATAAPTERPTPASRSTERAHALPVALVVDGVERAVVTSAQDVTALLVEQDVIVGDRAVSHDLDAPVVSGMRVEIVDVTWTHETLEVDVEPELEEIEDPTLAAGTTRVVSAGTAGRSVTTYLVASVDGVESSRSEVVSVVLREPVAGRVRVGTDDAPSASPTPSARPSAGPSAEPTSPVTSAPAPDDGAGPDDDTAAPEPTPTATPSPKPSTKPEPKPSTKPEPKPEPTTAPPGTDGTTPASAKAIAKRKVAARGWSSSEYRCLVTLWERESNWSYKAANPSSTARGIPQALMSVHFGADWRTSEAGTRYLTTPSVQIDWGLRYIAGRYDGPCGALAHSDKRGWY</sequence>
<dbReference type="PANTHER" id="PTHR48184">
    <property type="entry name" value="RICIN B-TYPE LECTIN DOMAIN-CONTAINING PROTEIN"/>
    <property type="match status" value="1"/>
</dbReference>
<reference evidence="4 5" key="1">
    <citation type="submission" date="2020-09" db="EMBL/GenBank/DDBJ databases">
        <title>Flavimobilis rhizosphaerae sp. nov., isolated from rhizosphere soil of Spartina alterniflora.</title>
        <authorList>
            <person name="Hanqin C."/>
        </authorList>
    </citation>
    <scope>NUCLEOTIDE SEQUENCE [LARGE SCALE GENOMIC DNA]</scope>
    <source>
        <strain evidence="4 5">GY 10621</strain>
    </source>
</reference>
<evidence type="ECO:0000313" key="4">
    <source>
        <dbReference type="EMBL" id="MBD9698220.1"/>
    </source>
</evidence>
<dbReference type="InterPro" id="IPR011098">
    <property type="entry name" value="G5_dom"/>
</dbReference>